<protein>
    <submittedName>
        <fullName evidence="1">Uncharacterized protein</fullName>
    </submittedName>
</protein>
<sequence length="88" mass="10303">MKCRHKWIDMEDGTNDKFCVKCSEKVKQMQITLPISLPISINAALPMAREKMTINSYGHLHEVYKDEWKAEFYRKRGIGINSIRNSTK</sequence>
<comment type="caution">
    <text evidence="1">The sequence shown here is derived from an EMBL/GenBank/DDBJ whole genome shotgun (WGS) entry which is preliminary data.</text>
</comment>
<gene>
    <name evidence="1" type="ORF">F8172_20345</name>
</gene>
<reference evidence="1 2" key="1">
    <citation type="submission" date="2019-10" db="EMBL/GenBank/DDBJ databases">
        <title>Bacillus from the desert of Cuatro Cinegas, Coahuila.</title>
        <authorList>
            <person name="Olmedo-Alvarez G."/>
            <person name="Saldana S."/>
            <person name="Barcelo D."/>
        </authorList>
    </citation>
    <scope>NUCLEOTIDE SEQUENCE [LARGE SCALE GENOMIC DNA]</scope>
    <source>
        <strain evidence="1 2">CH417_13T</strain>
    </source>
</reference>
<proteinExistence type="predicted"/>
<dbReference type="RefSeq" id="WP_151522136.1">
    <property type="nucleotide sequence ID" value="NZ_JBNIKS010000033.1"/>
</dbReference>
<dbReference type="AlphaFoldDB" id="A0A9W7QEA0"/>
<dbReference type="EMBL" id="WBPP01000035">
    <property type="protein sequence ID" value="KAB2391063.1"/>
    <property type="molecule type" value="Genomic_DNA"/>
</dbReference>
<organism evidence="1 2">
    <name type="scientific">Bacillus cereus</name>
    <dbReference type="NCBI Taxonomy" id="1396"/>
    <lineage>
        <taxon>Bacteria</taxon>
        <taxon>Bacillati</taxon>
        <taxon>Bacillota</taxon>
        <taxon>Bacilli</taxon>
        <taxon>Bacillales</taxon>
        <taxon>Bacillaceae</taxon>
        <taxon>Bacillus</taxon>
        <taxon>Bacillus cereus group</taxon>
    </lineage>
</organism>
<dbReference type="Proteomes" id="UP000475765">
    <property type="component" value="Unassembled WGS sequence"/>
</dbReference>
<evidence type="ECO:0000313" key="2">
    <source>
        <dbReference type="Proteomes" id="UP000475765"/>
    </source>
</evidence>
<evidence type="ECO:0000313" key="1">
    <source>
        <dbReference type="EMBL" id="KAB2391063.1"/>
    </source>
</evidence>
<name>A0A9W7QEA0_BACCE</name>
<accession>A0A9W7QEA0</accession>